<keyword evidence="8" id="KW-1185">Reference proteome</keyword>
<dbReference type="RefSeq" id="WP_090707047.1">
    <property type="nucleotide sequence ID" value="NZ_FNHH01000041.1"/>
</dbReference>
<dbReference type="GO" id="GO:0098796">
    <property type="term" value="C:membrane protein complex"/>
    <property type="evidence" value="ECO:0007669"/>
    <property type="project" value="UniProtKB-ARBA"/>
</dbReference>
<dbReference type="InterPro" id="IPR017911">
    <property type="entry name" value="MacB-like_ATP-bd"/>
</dbReference>
<dbReference type="GO" id="GO:0016887">
    <property type="term" value="F:ATP hydrolysis activity"/>
    <property type="evidence" value="ECO:0007669"/>
    <property type="project" value="InterPro"/>
</dbReference>
<keyword evidence="7" id="KW-0449">Lipoprotein</keyword>
<evidence type="ECO:0000259" key="6">
    <source>
        <dbReference type="PROSITE" id="PS50893"/>
    </source>
</evidence>
<evidence type="ECO:0000256" key="2">
    <source>
        <dbReference type="ARBA" id="ARBA00022741"/>
    </source>
</evidence>
<evidence type="ECO:0000256" key="4">
    <source>
        <dbReference type="ARBA" id="ARBA00022967"/>
    </source>
</evidence>
<accession>A0A1G9YL97</accession>
<dbReference type="SMART" id="SM00382">
    <property type="entry name" value="AAA"/>
    <property type="match status" value="1"/>
</dbReference>
<feature type="domain" description="ABC transporter" evidence="6">
    <location>
        <begin position="6"/>
        <end position="224"/>
    </location>
</feature>
<dbReference type="PROSITE" id="PS00211">
    <property type="entry name" value="ABC_TRANSPORTER_1"/>
    <property type="match status" value="1"/>
</dbReference>
<dbReference type="InterPro" id="IPR003439">
    <property type="entry name" value="ABC_transporter-like_ATP-bd"/>
</dbReference>
<keyword evidence="3 7" id="KW-0067">ATP-binding</keyword>
<dbReference type="EMBL" id="FNHH01000041">
    <property type="protein sequence ID" value="SDN09742.1"/>
    <property type="molecule type" value="Genomic_DNA"/>
</dbReference>
<dbReference type="InterPro" id="IPR017871">
    <property type="entry name" value="ABC_transporter-like_CS"/>
</dbReference>
<dbReference type="SUPFAM" id="SSF52540">
    <property type="entry name" value="P-loop containing nucleoside triphosphate hydrolases"/>
    <property type="match status" value="1"/>
</dbReference>
<dbReference type="PANTHER" id="PTHR42798">
    <property type="entry name" value="LIPOPROTEIN-RELEASING SYSTEM ATP-BINDING PROTEIN LOLD"/>
    <property type="match status" value="1"/>
</dbReference>
<reference evidence="8" key="1">
    <citation type="submission" date="2016-10" db="EMBL/GenBank/DDBJ databases">
        <authorList>
            <person name="Varghese N."/>
            <person name="Submissions S."/>
        </authorList>
    </citation>
    <scope>NUCLEOTIDE SEQUENCE [LARGE SCALE GENOMIC DNA]</scope>
    <source>
        <strain evidence="8">DSM 24536</strain>
    </source>
</reference>
<evidence type="ECO:0000256" key="1">
    <source>
        <dbReference type="ARBA" id="ARBA00022448"/>
    </source>
</evidence>
<gene>
    <name evidence="7" type="ORF">SAMN05421813_1414</name>
</gene>
<proteinExistence type="inferred from homology"/>
<evidence type="ECO:0000256" key="5">
    <source>
        <dbReference type="ARBA" id="ARBA00038388"/>
    </source>
</evidence>
<dbReference type="GO" id="GO:0022857">
    <property type="term" value="F:transmembrane transporter activity"/>
    <property type="evidence" value="ECO:0007669"/>
    <property type="project" value="UniProtKB-ARBA"/>
</dbReference>
<evidence type="ECO:0000313" key="8">
    <source>
        <dbReference type="Proteomes" id="UP000199226"/>
    </source>
</evidence>
<name>A0A1G9YL97_9SPHI</name>
<dbReference type="STRING" id="990371.SAMN05421813_1414"/>
<keyword evidence="1" id="KW-0813">Transport</keyword>
<evidence type="ECO:0000313" key="7">
    <source>
        <dbReference type="EMBL" id="SDN09742.1"/>
    </source>
</evidence>
<dbReference type="PANTHER" id="PTHR42798:SF7">
    <property type="entry name" value="ALPHA-D-RIBOSE 1-METHYLPHOSPHONATE 5-TRIPHOSPHATE SYNTHASE SUBUNIT PHNL"/>
    <property type="match status" value="1"/>
</dbReference>
<dbReference type="GO" id="GO:0005524">
    <property type="term" value="F:ATP binding"/>
    <property type="evidence" value="ECO:0007669"/>
    <property type="project" value="UniProtKB-KW"/>
</dbReference>
<protein>
    <submittedName>
        <fullName evidence="7">Lipoprotein-releasing system ATP-binding protein</fullName>
    </submittedName>
</protein>
<dbReference type="Proteomes" id="UP000199226">
    <property type="component" value="Unassembled WGS sequence"/>
</dbReference>
<dbReference type="CDD" id="cd03255">
    <property type="entry name" value="ABC_MJ0796_LolCDE_FtsE"/>
    <property type="match status" value="1"/>
</dbReference>
<comment type="similarity">
    <text evidence="5">Belongs to the ABC transporter superfamily. Macrolide exporter (TC 3.A.1.122) family.</text>
</comment>
<keyword evidence="4" id="KW-1278">Translocase</keyword>
<dbReference type="PROSITE" id="PS50893">
    <property type="entry name" value="ABC_TRANSPORTER_2"/>
    <property type="match status" value="1"/>
</dbReference>
<evidence type="ECO:0000256" key="3">
    <source>
        <dbReference type="ARBA" id="ARBA00022840"/>
    </source>
</evidence>
<dbReference type="InterPro" id="IPR027417">
    <property type="entry name" value="P-loop_NTPase"/>
</dbReference>
<dbReference type="FunFam" id="3.40.50.300:FF:000032">
    <property type="entry name" value="Export ABC transporter ATP-binding protein"/>
    <property type="match status" value="1"/>
</dbReference>
<sequence>MDQIILEAKAVSKYFHDPVTVQVLTDINFSINRGDFVSVIGKSGCGKSTLLYILSTMDTDYTGDILIDGESMRNKREVELARVRNEKIGFVFQFHYLLNEFSVLKNVMLPGLKLGKYSEKEVEHRAYEKLKILGIESEALKKPNQVSGGQKQRVAIARALINDPLIIMGDEPTGNLDKKNSEIVFDIFKELADVYNQSLLIVTHDNEFALRTDRIIEMEDGRIL</sequence>
<organism evidence="7 8">
    <name type="scientific">Daejeonella rubra</name>
    <dbReference type="NCBI Taxonomy" id="990371"/>
    <lineage>
        <taxon>Bacteria</taxon>
        <taxon>Pseudomonadati</taxon>
        <taxon>Bacteroidota</taxon>
        <taxon>Sphingobacteriia</taxon>
        <taxon>Sphingobacteriales</taxon>
        <taxon>Sphingobacteriaceae</taxon>
        <taxon>Daejeonella</taxon>
    </lineage>
</organism>
<dbReference type="OrthoDB" id="9802264at2"/>
<dbReference type="AlphaFoldDB" id="A0A1G9YL97"/>
<dbReference type="Pfam" id="PF00005">
    <property type="entry name" value="ABC_tran"/>
    <property type="match status" value="1"/>
</dbReference>
<dbReference type="InterPro" id="IPR003593">
    <property type="entry name" value="AAA+_ATPase"/>
</dbReference>
<dbReference type="Gene3D" id="3.40.50.300">
    <property type="entry name" value="P-loop containing nucleotide triphosphate hydrolases"/>
    <property type="match status" value="1"/>
</dbReference>
<keyword evidence="2" id="KW-0547">Nucleotide-binding</keyword>